<dbReference type="Gene3D" id="3.40.50.300">
    <property type="entry name" value="P-loop containing nucleotide triphosphate hydrolases"/>
    <property type="match status" value="2"/>
</dbReference>
<dbReference type="PROSITE" id="PS50967">
    <property type="entry name" value="HRDC"/>
    <property type="match status" value="1"/>
</dbReference>
<dbReference type="InterPro" id="IPR004589">
    <property type="entry name" value="DNA_helicase_ATP-dep_RecQ"/>
</dbReference>
<evidence type="ECO:0000256" key="15">
    <source>
        <dbReference type="ARBA" id="ARBA00034617"/>
    </source>
</evidence>
<reference evidence="20" key="1">
    <citation type="submission" date="2020-05" db="EMBL/GenBank/DDBJ databases">
        <title>Genomic Encyclopedia of Type Strains, Phase IV (KMG-V): Genome sequencing to study the core and pangenomes of soil and plant-associated prokaryotes.</title>
        <authorList>
            <person name="Whitman W."/>
        </authorList>
    </citation>
    <scope>NUCLEOTIDE SEQUENCE</scope>
    <source>
        <strain evidence="20">16F</strain>
    </source>
</reference>
<dbReference type="SMART" id="SM00956">
    <property type="entry name" value="RQC"/>
    <property type="match status" value="1"/>
</dbReference>
<evidence type="ECO:0000256" key="1">
    <source>
        <dbReference type="ARBA" id="ARBA00001946"/>
    </source>
</evidence>
<dbReference type="SMART" id="SM00487">
    <property type="entry name" value="DEXDc"/>
    <property type="match status" value="1"/>
</dbReference>
<dbReference type="GO" id="GO:0005524">
    <property type="term" value="F:ATP binding"/>
    <property type="evidence" value="ECO:0007669"/>
    <property type="project" value="UniProtKB-KW"/>
</dbReference>
<dbReference type="GO" id="GO:0046872">
    <property type="term" value="F:metal ion binding"/>
    <property type="evidence" value="ECO:0007669"/>
    <property type="project" value="UniProtKB-KW"/>
</dbReference>
<dbReference type="GO" id="GO:0030894">
    <property type="term" value="C:replisome"/>
    <property type="evidence" value="ECO:0007669"/>
    <property type="project" value="TreeGrafter"/>
</dbReference>
<dbReference type="Proteomes" id="UP000610746">
    <property type="component" value="Unassembled WGS sequence"/>
</dbReference>
<dbReference type="InterPro" id="IPR011545">
    <property type="entry name" value="DEAD/DEAH_box_helicase_dom"/>
</dbReference>
<keyword evidence="13" id="KW-0234">DNA repair</keyword>
<dbReference type="InterPro" id="IPR044876">
    <property type="entry name" value="HRDC_dom_sf"/>
</dbReference>
<dbReference type="InterPro" id="IPR027417">
    <property type="entry name" value="P-loop_NTPase"/>
</dbReference>
<evidence type="ECO:0000256" key="10">
    <source>
        <dbReference type="ARBA" id="ARBA00022840"/>
    </source>
</evidence>
<feature type="domain" description="HRDC" evidence="17">
    <location>
        <begin position="520"/>
        <end position="597"/>
    </location>
</feature>
<proteinExistence type="inferred from homology"/>
<dbReference type="Pfam" id="PF00271">
    <property type="entry name" value="Helicase_C"/>
    <property type="match status" value="1"/>
</dbReference>
<dbReference type="InterPro" id="IPR001650">
    <property type="entry name" value="Helicase_C-like"/>
</dbReference>
<evidence type="ECO:0000256" key="16">
    <source>
        <dbReference type="NCBIfam" id="TIGR01389"/>
    </source>
</evidence>
<keyword evidence="7 20" id="KW-0378">Hydrolase</keyword>
<dbReference type="GO" id="GO:0043138">
    <property type="term" value="F:3'-5' DNA helicase activity"/>
    <property type="evidence" value="ECO:0007669"/>
    <property type="project" value="UniProtKB-EC"/>
</dbReference>
<keyword evidence="14" id="KW-0413">Isomerase</keyword>
<dbReference type="InterPro" id="IPR014001">
    <property type="entry name" value="Helicase_ATP-bd"/>
</dbReference>
<dbReference type="GO" id="GO:0006260">
    <property type="term" value="P:DNA replication"/>
    <property type="evidence" value="ECO:0007669"/>
    <property type="project" value="InterPro"/>
</dbReference>
<evidence type="ECO:0000256" key="7">
    <source>
        <dbReference type="ARBA" id="ARBA00022801"/>
    </source>
</evidence>
<dbReference type="Gene3D" id="1.10.10.10">
    <property type="entry name" value="Winged helix-like DNA-binding domain superfamily/Winged helix DNA-binding domain"/>
    <property type="match status" value="1"/>
</dbReference>
<name>A0A8J8G8W0_9FLAO</name>
<dbReference type="PANTHER" id="PTHR13710:SF105">
    <property type="entry name" value="ATP-DEPENDENT DNA HELICASE Q1"/>
    <property type="match status" value="1"/>
</dbReference>
<dbReference type="InterPro" id="IPR010997">
    <property type="entry name" value="HRDC-like_sf"/>
</dbReference>
<evidence type="ECO:0000259" key="19">
    <source>
        <dbReference type="PROSITE" id="PS51194"/>
    </source>
</evidence>
<keyword evidence="11" id="KW-0238">DNA-binding</keyword>
<dbReference type="Pfam" id="PF00570">
    <property type="entry name" value="HRDC"/>
    <property type="match status" value="1"/>
</dbReference>
<dbReference type="EC" id="5.6.2.4" evidence="16"/>
<dbReference type="SMART" id="SM00490">
    <property type="entry name" value="HELICc"/>
    <property type="match status" value="1"/>
</dbReference>
<dbReference type="NCBIfam" id="TIGR00614">
    <property type="entry name" value="recQ_fam"/>
    <property type="match status" value="1"/>
</dbReference>
<dbReference type="InterPro" id="IPR002121">
    <property type="entry name" value="HRDC_dom"/>
</dbReference>
<evidence type="ECO:0000256" key="4">
    <source>
        <dbReference type="ARBA" id="ARBA00022723"/>
    </source>
</evidence>
<keyword evidence="8 20" id="KW-0347">Helicase</keyword>
<dbReference type="SMART" id="SM00341">
    <property type="entry name" value="HRDC"/>
    <property type="match status" value="1"/>
</dbReference>
<dbReference type="CDD" id="cd18794">
    <property type="entry name" value="SF2_C_RecQ"/>
    <property type="match status" value="1"/>
</dbReference>
<dbReference type="GO" id="GO:0003677">
    <property type="term" value="F:DNA binding"/>
    <property type="evidence" value="ECO:0007669"/>
    <property type="project" value="UniProtKB-KW"/>
</dbReference>
<dbReference type="PROSITE" id="PS51192">
    <property type="entry name" value="HELICASE_ATP_BIND_1"/>
    <property type="match status" value="1"/>
</dbReference>
<dbReference type="Pfam" id="PF16124">
    <property type="entry name" value="RecQ_Zn_bind"/>
    <property type="match status" value="1"/>
</dbReference>
<dbReference type="Pfam" id="PF09382">
    <property type="entry name" value="RQC"/>
    <property type="match status" value="1"/>
</dbReference>
<evidence type="ECO:0000259" key="17">
    <source>
        <dbReference type="PROSITE" id="PS50967"/>
    </source>
</evidence>
<dbReference type="CDD" id="cd17920">
    <property type="entry name" value="DEXHc_RecQ"/>
    <property type="match status" value="1"/>
</dbReference>
<dbReference type="SUPFAM" id="SSF46785">
    <property type="entry name" value="Winged helix' DNA-binding domain"/>
    <property type="match status" value="1"/>
</dbReference>
<dbReference type="InterPro" id="IPR018982">
    <property type="entry name" value="RQC_domain"/>
</dbReference>
<dbReference type="GO" id="GO:0009432">
    <property type="term" value="P:SOS response"/>
    <property type="evidence" value="ECO:0007669"/>
    <property type="project" value="UniProtKB-UniRule"/>
</dbReference>
<evidence type="ECO:0000256" key="13">
    <source>
        <dbReference type="ARBA" id="ARBA00023204"/>
    </source>
</evidence>
<evidence type="ECO:0000256" key="5">
    <source>
        <dbReference type="ARBA" id="ARBA00022741"/>
    </source>
</evidence>
<dbReference type="Pfam" id="PF00270">
    <property type="entry name" value="DEAD"/>
    <property type="match status" value="1"/>
</dbReference>
<comment type="cofactor">
    <cofactor evidence="2">
        <name>Zn(2+)</name>
        <dbReference type="ChEBI" id="CHEBI:29105"/>
    </cofactor>
</comment>
<dbReference type="InterPro" id="IPR032284">
    <property type="entry name" value="RecQ_Zn-bd"/>
</dbReference>
<evidence type="ECO:0000313" key="20">
    <source>
        <dbReference type="EMBL" id="NRS92840.1"/>
    </source>
</evidence>
<keyword evidence="12" id="KW-0233">DNA recombination</keyword>
<evidence type="ECO:0000259" key="18">
    <source>
        <dbReference type="PROSITE" id="PS51192"/>
    </source>
</evidence>
<sequence length="597" mass="67295">MVISQEKILESLKTHFGYSSFRFNQEQIIKDVLDKKNVLTIMPTGGGKSICFQLPALLMEGTAIVISPLIALMKDQVDALKANDIPAAFINSSQDSTINYQVLKMLNDNKLKLLYIAPESLANIFPQIPNVKISLFAIDEAHCISSWGHDFRPAYTQLGYLKKKFPEIPIAAFTATADKATRKDIVDQLNVPDATVHISSFDRPNLFLEVRPANNRLNQILKFLDARPFESGIIYCLSRKSTESITAKLNKSGHKAKAYHAGLSAEERIDIQESFIANETPIIVATIAFGMGIDKGNVRFVIHYNLPKNIEGYYQEIGRGGRDGLPSQSLLFYSFADVIQLRQFIDDATNKEYQNAKLDRMQQYAEANSCRRVVLLNYFGEFGAENCNNCDVCLAPPKYFDGTLIAQKVCSGIARLKEQESTGMVIDVLRGAQNAQVLEKKYQHIKTYGILKNTSWLDLQQYIIQMINQGILEIRFHEKGRLLLTKLAKDILFENKQVSLVSIQKFVAAQKVQKIQKEILNVDAALFQKLKELRLKIAKEENLPAFVIFNDASLRDMADRQPQNLTDFEKISGVGAVKLEKFGQQFLEVIVDHLALE</sequence>
<dbReference type="InterPro" id="IPR036388">
    <property type="entry name" value="WH-like_DNA-bd_sf"/>
</dbReference>
<comment type="cofactor">
    <cofactor evidence="1">
        <name>Mg(2+)</name>
        <dbReference type="ChEBI" id="CHEBI:18420"/>
    </cofactor>
</comment>
<evidence type="ECO:0000256" key="8">
    <source>
        <dbReference type="ARBA" id="ARBA00022806"/>
    </source>
</evidence>
<keyword evidence="10" id="KW-0067">ATP-binding</keyword>
<keyword evidence="9" id="KW-0862">Zinc</keyword>
<dbReference type="NCBIfam" id="TIGR01389">
    <property type="entry name" value="recQ"/>
    <property type="match status" value="1"/>
</dbReference>
<keyword evidence="4" id="KW-0479">Metal-binding</keyword>
<evidence type="ECO:0000256" key="9">
    <source>
        <dbReference type="ARBA" id="ARBA00022833"/>
    </source>
</evidence>
<dbReference type="Gene3D" id="1.10.150.80">
    <property type="entry name" value="HRDC domain"/>
    <property type="match status" value="1"/>
</dbReference>
<organism evidence="20 21">
    <name type="scientific">Frigoriflavimonas asaccharolytica</name>
    <dbReference type="NCBI Taxonomy" id="2735899"/>
    <lineage>
        <taxon>Bacteria</taxon>
        <taxon>Pseudomonadati</taxon>
        <taxon>Bacteroidota</taxon>
        <taxon>Flavobacteriia</taxon>
        <taxon>Flavobacteriales</taxon>
        <taxon>Weeksellaceae</taxon>
        <taxon>Frigoriflavimonas</taxon>
    </lineage>
</organism>
<accession>A0A8J8G8W0</accession>
<keyword evidence="21" id="KW-1185">Reference proteome</keyword>
<dbReference type="FunFam" id="1.10.150.80:FF:000002">
    <property type="entry name" value="ATP-dependent DNA helicase RecQ"/>
    <property type="match status" value="1"/>
</dbReference>
<dbReference type="SUPFAM" id="SSF52540">
    <property type="entry name" value="P-loop containing nucleoside triphosphate hydrolases"/>
    <property type="match status" value="1"/>
</dbReference>
<dbReference type="GO" id="GO:0009378">
    <property type="term" value="F:four-way junction helicase activity"/>
    <property type="evidence" value="ECO:0007669"/>
    <property type="project" value="TreeGrafter"/>
</dbReference>
<keyword evidence="5" id="KW-0547">Nucleotide-binding</keyword>
<comment type="catalytic activity">
    <reaction evidence="15">
        <text>Couples ATP hydrolysis with the unwinding of duplex DNA by translocating in the 3'-5' direction.</text>
        <dbReference type="EC" id="5.6.2.4"/>
    </reaction>
</comment>
<evidence type="ECO:0000256" key="11">
    <source>
        <dbReference type="ARBA" id="ARBA00023125"/>
    </source>
</evidence>
<gene>
    <name evidence="20" type="ORF">HNQ03_001921</name>
</gene>
<dbReference type="GO" id="GO:0005737">
    <property type="term" value="C:cytoplasm"/>
    <property type="evidence" value="ECO:0007669"/>
    <property type="project" value="TreeGrafter"/>
</dbReference>
<dbReference type="SUPFAM" id="SSF47819">
    <property type="entry name" value="HRDC-like"/>
    <property type="match status" value="1"/>
</dbReference>
<keyword evidence="6" id="KW-0227">DNA damage</keyword>
<evidence type="ECO:0000256" key="12">
    <source>
        <dbReference type="ARBA" id="ARBA00023172"/>
    </source>
</evidence>
<protein>
    <recommendedName>
        <fullName evidence="16">DNA helicase RecQ</fullName>
        <ecNumber evidence="16">5.6.2.4</ecNumber>
    </recommendedName>
</protein>
<evidence type="ECO:0000256" key="3">
    <source>
        <dbReference type="ARBA" id="ARBA00005446"/>
    </source>
</evidence>
<feature type="domain" description="Helicase ATP-binding" evidence="18">
    <location>
        <begin position="29"/>
        <end position="195"/>
    </location>
</feature>
<dbReference type="AlphaFoldDB" id="A0A8J8G8W0"/>
<dbReference type="EMBL" id="JABSNO010000013">
    <property type="protein sequence ID" value="NRS92840.1"/>
    <property type="molecule type" value="Genomic_DNA"/>
</dbReference>
<feature type="domain" description="Helicase C-terminal" evidence="19">
    <location>
        <begin position="216"/>
        <end position="369"/>
    </location>
</feature>
<evidence type="ECO:0000256" key="6">
    <source>
        <dbReference type="ARBA" id="ARBA00022763"/>
    </source>
</evidence>
<dbReference type="PROSITE" id="PS51194">
    <property type="entry name" value="HELICASE_CTER"/>
    <property type="match status" value="1"/>
</dbReference>
<dbReference type="RefSeq" id="WP_173779430.1">
    <property type="nucleotide sequence ID" value="NZ_JBHSRY010000012.1"/>
</dbReference>
<dbReference type="InterPro" id="IPR036390">
    <property type="entry name" value="WH_DNA-bd_sf"/>
</dbReference>
<evidence type="ECO:0000256" key="2">
    <source>
        <dbReference type="ARBA" id="ARBA00001947"/>
    </source>
</evidence>
<evidence type="ECO:0000313" key="21">
    <source>
        <dbReference type="Proteomes" id="UP000610746"/>
    </source>
</evidence>
<comment type="caution">
    <text evidence="20">The sequence shown here is derived from an EMBL/GenBank/DDBJ whole genome shotgun (WGS) entry which is preliminary data.</text>
</comment>
<dbReference type="GO" id="GO:0006310">
    <property type="term" value="P:DNA recombination"/>
    <property type="evidence" value="ECO:0007669"/>
    <property type="project" value="UniProtKB-UniRule"/>
</dbReference>
<dbReference type="InterPro" id="IPR006293">
    <property type="entry name" value="DNA_helicase_ATP-dep_RecQ_bac"/>
</dbReference>
<dbReference type="GO" id="GO:0006281">
    <property type="term" value="P:DNA repair"/>
    <property type="evidence" value="ECO:0007669"/>
    <property type="project" value="UniProtKB-KW"/>
</dbReference>
<evidence type="ECO:0000256" key="14">
    <source>
        <dbReference type="ARBA" id="ARBA00023235"/>
    </source>
</evidence>
<dbReference type="GO" id="GO:0043590">
    <property type="term" value="C:bacterial nucleoid"/>
    <property type="evidence" value="ECO:0007669"/>
    <property type="project" value="TreeGrafter"/>
</dbReference>
<comment type="similarity">
    <text evidence="3">Belongs to the helicase family. RecQ subfamily.</text>
</comment>
<dbReference type="GO" id="GO:0016787">
    <property type="term" value="F:hydrolase activity"/>
    <property type="evidence" value="ECO:0007669"/>
    <property type="project" value="UniProtKB-KW"/>
</dbReference>
<dbReference type="FunFam" id="3.40.50.300:FF:000156">
    <property type="entry name" value="ATP-dependent DNA helicase recQ"/>
    <property type="match status" value="1"/>
</dbReference>
<dbReference type="PANTHER" id="PTHR13710">
    <property type="entry name" value="DNA HELICASE RECQ FAMILY MEMBER"/>
    <property type="match status" value="1"/>
</dbReference>
<dbReference type="FunFam" id="3.40.50.300:FF:000296">
    <property type="entry name" value="ATP-dependent DNA helicase RecQ"/>
    <property type="match status" value="1"/>
</dbReference>